<evidence type="ECO:0000256" key="6">
    <source>
        <dbReference type="RuleBase" id="RU361187"/>
    </source>
</evidence>
<evidence type="ECO:0000256" key="4">
    <source>
        <dbReference type="ARBA" id="ARBA00023277"/>
    </source>
</evidence>
<dbReference type="Proteomes" id="UP001430065">
    <property type="component" value="Unassembled WGS sequence"/>
</dbReference>
<dbReference type="EMBL" id="JADIKC010000003">
    <property type="protein sequence ID" value="MBM7120990.1"/>
    <property type="molecule type" value="Genomic_DNA"/>
</dbReference>
<evidence type="ECO:0000313" key="9">
    <source>
        <dbReference type="Proteomes" id="UP001430065"/>
    </source>
</evidence>
<evidence type="ECO:0000256" key="5">
    <source>
        <dbReference type="ARBA" id="ARBA00023295"/>
    </source>
</evidence>
<gene>
    <name evidence="8" type="ORF">ISP20_07430</name>
</gene>
<keyword evidence="7" id="KW-0732">Signal</keyword>
<evidence type="ECO:0000313" key="8">
    <source>
        <dbReference type="EMBL" id="MBM7120990.1"/>
    </source>
</evidence>
<organism evidence="8 9">
    <name type="scientific">Dyella kyungheensis</name>
    <dbReference type="NCBI Taxonomy" id="1242174"/>
    <lineage>
        <taxon>Bacteria</taxon>
        <taxon>Pseudomonadati</taxon>
        <taxon>Pseudomonadota</taxon>
        <taxon>Gammaproteobacteria</taxon>
        <taxon>Lysobacterales</taxon>
        <taxon>Rhodanobacteraceae</taxon>
        <taxon>Dyella</taxon>
    </lineage>
</organism>
<evidence type="ECO:0000256" key="1">
    <source>
        <dbReference type="ARBA" id="ARBA00009865"/>
    </source>
</evidence>
<evidence type="ECO:0000256" key="3">
    <source>
        <dbReference type="ARBA" id="ARBA00022801"/>
    </source>
</evidence>
<proteinExistence type="inferred from homology"/>
<evidence type="ECO:0000256" key="7">
    <source>
        <dbReference type="SAM" id="SignalP"/>
    </source>
</evidence>
<accession>A0ABS2JPP3</accession>
<dbReference type="InterPro" id="IPR052176">
    <property type="entry name" value="Glycosyl_Hydrlase_43_Enz"/>
</dbReference>
<keyword evidence="2" id="KW-0858">Xylan degradation</keyword>
<dbReference type="SUPFAM" id="SSF75005">
    <property type="entry name" value="Arabinanase/levansucrase/invertase"/>
    <property type="match status" value="1"/>
</dbReference>
<protein>
    <submittedName>
        <fullName evidence="8">Family 43 glycosylhydrolase</fullName>
    </submittedName>
</protein>
<dbReference type="PANTHER" id="PTHR43772:SF2">
    <property type="entry name" value="PUTATIVE (AFU_ORTHOLOGUE AFUA_2G04480)-RELATED"/>
    <property type="match status" value="1"/>
</dbReference>
<feature type="signal peptide" evidence="7">
    <location>
        <begin position="1"/>
        <end position="24"/>
    </location>
</feature>
<keyword evidence="2" id="KW-0624">Polysaccharide degradation</keyword>
<dbReference type="InterPro" id="IPR023296">
    <property type="entry name" value="Glyco_hydro_beta-prop_sf"/>
</dbReference>
<dbReference type="Gene3D" id="2.115.10.20">
    <property type="entry name" value="Glycosyl hydrolase domain, family 43"/>
    <property type="match status" value="1"/>
</dbReference>
<dbReference type="Pfam" id="PF04616">
    <property type="entry name" value="Glyco_hydro_43"/>
    <property type="match status" value="1"/>
</dbReference>
<sequence length="323" mass="36161">MRIRNVLVQTILATALALAATAHAENPVFPGWYADPEAAIFQNQYWIYPTTSARYGEQTYFDAFSSTDLVHWTKHESVLRMADVPWAKKAMWAPAMAEKDGKYYFFFAANDIQNDKALGGIGVAVADRPEGPFKDLLGRPLIDAFHNGAQPIDPFVFHDDDGSWYLIYGGWKHANVVKLKPDFSGVVATPDGKTYHEITPSPQYVEGPLMFKRNGKYYFMWSEGGWTGPDYSVAYAIGDSPMGPFKRIGKILQQDPKIGTGAGHHSVFHVARDDSWFIVYHRHPLGDTDGNHREVCIDRMTFDAQGHIVPVQITREGVPAHAL</sequence>
<feature type="chain" id="PRO_5046777524" evidence="7">
    <location>
        <begin position="25"/>
        <end position="323"/>
    </location>
</feature>
<dbReference type="CDD" id="cd18827">
    <property type="entry name" value="GH43_XlnD-like"/>
    <property type="match status" value="1"/>
</dbReference>
<keyword evidence="9" id="KW-1185">Reference proteome</keyword>
<evidence type="ECO:0000256" key="2">
    <source>
        <dbReference type="ARBA" id="ARBA00022651"/>
    </source>
</evidence>
<comment type="caution">
    <text evidence="8">The sequence shown here is derived from an EMBL/GenBank/DDBJ whole genome shotgun (WGS) entry which is preliminary data.</text>
</comment>
<name>A0ABS2JPP3_9GAMM</name>
<keyword evidence="5 6" id="KW-0326">Glycosidase</keyword>
<dbReference type="PANTHER" id="PTHR43772">
    <property type="entry name" value="ENDO-1,4-BETA-XYLANASE"/>
    <property type="match status" value="1"/>
</dbReference>
<reference evidence="8 9" key="1">
    <citation type="submission" date="2020-10" db="EMBL/GenBank/DDBJ databases">
        <title>Phylogeny of dyella-like bacteria.</title>
        <authorList>
            <person name="Fu J."/>
        </authorList>
    </citation>
    <scope>NUCLEOTIDE SEQUENCE [LARGE SCALE GENOMIC DNA]</scope>
    <source>
        <strain evidence="8 9">THG-B117</strain>
    </source>
</reference>
<keyword evidence="4" id="KW-0119">Carbohydrate metabolism</keyword>
<dbReference type="RefSeq" id="WP_204635418.1">
    <property type="nucleotide sequence ID" value="NZ_CP183983.1"/>
</dbReference>
<comment type="similarity">
    <text evidence="1 6">Belongs to the glycosyl hydrolase 43 family.</text>
</comment>
<keyword evidence="3 6" id="KW-0378">Hydrolase</keyword>
<dbReference type="InterPro" id="IPR006710">
    <property type="entry name" value="Glyco_hydro_43"/>
</dbReference>